<gene>
    <name evidence="6" type="ORF">EVOR1521_LOCUS9437</name>
</gene>
<feature type="compositionally biased region" description="Basic residues" evidence="4">
    <location>
        <begin position="295"/>
        <end position="305"/>
    </location>
</feature>
<dbReference type="EMBL" id="CAUJNA010000854">
    <property type="protein sequence ID" value="CAJ1381895.1"/>
    <property type="molecule type" value="Genomic_DNA"/>
</dbReference>
<reference evidence="6" key="1">
    <citation type="submission" date="2023-08" db="EMBL/GenBank/DDBJ databases">
        <authorList>
            <person name="Chen Y."/>
            <person name="Shah S."/>
            <person name="Dougan E. K."/>
            <person name="Thang M."/>
            <person name="Chan C."/>
        </authorList>
    </citation>
    <scope>NUCLEOTIDE SEQUENCE</scope>
</reference>
<dbReference type="GO" id="GO:1990904">
    <property type="term" value="C:ribonucleoprotein complex"/>
    <property type="evidence" value="ECO:0007669"/>
    <property type="project" value="UniProtKB-KW"/>
</dbReference>
<feature type="domain" description="Large ribosomal subunit protein uL5 C-terminal" evidence="5">
    <location>
        <begin position="183"/>
        <end position="278"/>
    </location>
</feature>
<dbReference type="PANTHER" id="PTHR11994">
    <property type="entry name" value="60S RIBOSOMAL PROTEIN L11-RELATED"/>
    <property type="match status" value="1"/>
</dbReference>
<organism evidence="6 7">
    <name type="scientific">Effrenium voratum</name>
    <dbReference type="NCBI Taxonomy" id="2562239"/>
    <lineage>
        <taxon>Eukaryota</taxon>
        <taxon>Sar</taxon>
        <taxon>Alveolata</taxon>
        <taxon>Dinophyceae</taxon>
        <taxon>Suessiales</taxon>
        <taxon>Symbiodiniaceae</taxon>
        <taxon>Effrenium</taxon>
    </lineage>
</organism>
<name>A0AA36I873_9DINO</name>
<evidence type="ECO:0000256" key="1">
    <source>
        <dbReference type="ARBA" id="ARBA00008553"/>
    </source>
</evidence>
<dbReference type="Pfam" id="PF00673">
    <property type="entry name" value="Ribosomal_L5_C"/>
    <property type="match status" value="1"/>
</dbReference>
<evidence type="ECO:0000313" key="6">
    <source>
        <dbReference type="EMBL" id="CAJ1381895.1"/>
    </source>
</evidence>
<accession>A0AA36I873</accession>
<evidence type="ECO:0000256" key="4">
    <source>
        <dbReference type="SAM" id="MobiDB-lite"/>
    </source>
</evidence>
<dbReference type="InterPro" id="IPR002132">
    <property type="entry name" value="Ribosomal_uL5"/>
</dbReference>
<evidence type="ECO:0000256" key="3">
    <source>
        <dbReference type="ARBA" id="ARBA00023274"/>
    </source>
</evidence>
<dbReference type="InterPro" id="IPR031309">
    <property type="entry name" value="Ribosomal_uL5_C"/>
</dbReference>
<dbReference type="AlphaFoldDB" id="A0AA36I873"/>
<dbReference type="GO" id="GO:0006412">
    <property type="term" value="P:translation"/>
    <property type="evidence" value="ECO:0007669"/>
    <property type="project" value="InterPro"/>
</dbReference>
<keyword evidence="2" id="KW-0689">Ribosomal protein</keyword>
<evidence type="ECO:0000313" key="7">
    <source>
        <dbReference type="Proteomes" id="UP001178507"/>
    </source>
</evidence>
<comment type="caution">
    <text evidence="6">The sequence shown here is derived from an EMBL/GenBank/DDBJ whole genome shotgun (WGS) entry which is preliminary data.</text>
</comment>
<dbReference type="GO" id="GO:0005840">
    <property type="term" value="C:ribosome"/>
    <property type="evidence" value="ECO:0007669"/>
    <property type="project" value="UniProtKB-KW"/>
</dbReference>
<dbReference type="InterPro" id="IPR022803">
    <property type="entry name" value="Ribosomal_uL5_dom_sf"/>
</dbReference>
<proteinExistence type="inferred from homology"/>
<sequence>MEPRMAKASSRSRFAAGIAFAALALLVHHLGGTRLFIAPHAGETFGIAQRAAKARSALVICAAEATPGAPPVDVEEEEAAASYFKVKMRKKEYTVEQQMTRKERLTERLRKRKGKFVYRGPKPYDPDRFTTVSLQARLFPKQASNTKIMNQIVEELRRITGHHPTIVYSKQNIALFGVRQGDPVGAKVNLEGQLMKDFLQRLNTIILPRVRDFEGLFPNSFDNNGNFWFSLPSQEPFKELDDLVDSRELVHGFQIGILNNCFSQPDALKLMKDFGFPFGDPRPPKVPVVRDPWARYKKKDKKKKR</sequence>
<dbReference type="Gene3D" id="3.30.1440.10">
    <property type="match status" value="1"/>
</dbReference>
<dbReference type="Proteomes" id="UP001178507">
    <property type="component" value="Unassembled WGS sequence"/>
</dbReference>
<dbReference type="GO" id="GO:0003735">
    <property type="term" value="F:structural constituent of ribosome"/>
    <property type="evidence" value="ECO:0007669"/>
    <property type="project" value="InterPro"/>
</dbReference>
<keyword evidence="3" id="KW-0687">Ribonucleoprotein</keyword>
<keyword evidence="7" id="KW-1185">Reference proteome</keyword>
<dbReference type="SUPFAM" id="SSF55282">
    <property type="entry name" value="RL5-like"/>
    <property type="match status" value="1"/>
</dbReference>
<evidence type="ECO:0000256" key="2">
    <source>
        <dbReference type="ARBA" id="ARBA00022980"/>
    </source>
</evidence>
<comment type="similarity">
    <text evidence="1">Belongs to the universal ribosomal protein uL5 family.</text>
</comment>
<feature type="region of interest" description="Disordered" evidence="4">
    <location>
        <begin position="280"/>
        <end position="305"/>
    </location>
</feature>
<protein>
    <recommendedName>
        <fullName evidence="5">Large ribosomal subunit protein uL5 C-terminal domain-containing protein</fullName>
    </recommendedName>
</protein>
<evidence type="ECO:0000259" key="5">
    <source>
        <dbReference type="Pfam" id="PF00673"/>
    </source>
</evidence>